<protein>
    <submittedName>
        <fullName evidence="2">GTP pyrophosphokinase</fullName>
    </submittedName>
</protein>
<keyword evidence="3" id="KW-1185">Reference proteome</keyword>
<dbReference type="Gene3D" id="1.10.287.860">
    <property type="entry name" value="Nucleotidyltransferase"/>
    <property type="match status" value="1"/>
</dbReference>
<dbReference type="PANTHER" id="PTHR47837:SF2">
    <property type="entry name" value="GTP PYROPHOSPHOKINASE YWAC"/>
    <property type="match status" value="1"/>
</dbReference>
<organism evidence="2 3">
    <name type="scientific">Cellulomonas algicola</name>
    <dbReference type="NCBI Taxonomy" id="2071633"/>
    <lineage>
        <taxon>Bacteria</taxon>
        <taxon>Bacillati</taxon>
        <taxon>Actinomycetota</taxon>
        <taxon>Actinomycetes</taxon>
        <taxon>Micrococcales</taxon>
        <taxon>Cellulomonadaceae</taxon>
        <taxon>Cellulomonas</taxon>
    </lineage>
</organism>
<dbReference type="GO" id="GO:0015969">
    <property type="term" value="P:guanosine tetraphosphate metabolic process"/>
    <property type="evidence" value="ECO:0007669"/>
    <property type="project" value="InterPro"/>
</dbReference>
<comment type="caution">
    <text evidence="2">The sequence shown here is derived from an EMBL/GenBank/DDBJ whole genome shotgun (WGS) entry which is preliminary data.</text>
</comment>
<dbReference type="SMART" id="SM00954">
    <property type="entry name" value="RelA_SpoT"/>
    <property type="match status" value="1"/>
</dbReference>
<dbReference type="GO" id="GO:0016301">
    <property type="term" value="F:kinase activity"/>
    <property type="evidence" value="ECO:0007669"/>
    <property type="project" value="UniProtKB-KW"/>
</dbReference>
<evidence type="ECO:0000313" key="3">
    <source>
        <dbReference type="Proteomes" id="UP000288246"/>
    </source>
</evidence>
<keyword evidence="2" id="KW-0808">Transferase</keyword>
<sequence>MTGTPAPRTSGPEGPGAATYRGRVTETASFGPDHPVPDPAEIRALMTDLRRLVLTYKFGIDEVMTKLSILREDFKHMRDYNPVEHVGSRLKSFESILAKCRRKGIPLTPDAIREQMFDVAGVRVTCSFVSDIYRVRDMLVGQADLTLLEERDYIAHPKPNGYQSLHLILQVPVFLSDRVEDVIVEVQLRTIAMDFWASLEHKIFYKYHRQVPQHLTDSLRLAADVAASLDASMERIHDEVKALTADDDGRADTDPLGPEEAILRGFWRTAEAAEADRQHLDG</sequence>
<dbReference type="CDD" id="cd05399">
    <property type="entry name" value="NT_Rel-Spo_like"/>
    <property type="match status" value="1"/>
</dbReference>
<dbReference type="SUPFAM" id="SSF81301">
    <property type="entry name" value="Nucleotidyltransferase"/>
    <property type="match status" value="1"/>
</dbReference>
<dbReference type="PANTHER" id="PTHR47837">
    <property type="entry name" value="GTP PYROPHOSPHOKINASE YJBM"/>
    <property type="match status" value="1"/>
</dbReference>
<gene>
    <name evidence="2" type="ORF">CTKZ_12690</name>
</gene>
<dbReference type="AlphaFoldDB" id="A0A401UYD9"/>
<keyword evidence="2" id="KW-0418">Kinase</keyword>
<reference evidence="2 3" key="1">
    <citation type="submission" date="2018-11" db="EMBL/GenBank/DDBJ databases">
        <title>Draft genome sequence of Cellulomonas takizawaensis strain TKZ-21.</title>
        <authorList>
            <person name="Yamamura H."/>
            <person name="Hayashi T."/>
            <person name="Hamada M."/>
            <person name="Serisawa Y."/>
            <person name="Matsuyama K."/>
            <person name="Nakagawa Y."/>
            <person name="Otoguro M."/>
            <person name="Yanagida F."/>
            <person name="Hayakawa M."/>
        </authorList>
    </citation>
    <scope>NUCLEOTIDE SEQUENCE [LARGE SCALE GENOMIC DNA]</scope>
    <source>
        <strain evidence="2 3">TKZ-21</strain>
    </source>
</reference>
<dbReference type="Proteomes" id="UP000288246">
    <property type="component" value="Unassembled WGS sequence"/>
</dbReference>
<dbReference type="EMBL" id="BHYL01000090">
    <property type="protein sequence ID" value="GCD19707.1"/>
    <property type="molecule type" value="Genomic_DNA"/>
</dbReference>
<dbReference type="InterPro" id="IPR043519">
    <property type="entry name" value="NT_sf"/>
</dbReference>
<proteinExistence type="predicted"/>
<name>A0A401UYD9_9CELL</name>
<dbReference type="Pfam" id="PF04607">
    <property type="entry name" value="RelA_SpoT"/>
    <property type="match status" value="1"/>
</dbReference>
<evidence type="ECO:0000313" key="2">
    <source>
        <dbReference type="EMBL" id="GCD19707.1"/>
    </source>
</evidence>
<accession>A0A401UYD9</accession>
<feature type="domain" description="RelA/SpoT" evidence="1">
    <location>
        <begin position="88"/>
        <end position="211"/>
    </location>
</feature>
<dbReference type="InterPro" id="IPR052366">
    <property type="entry name" value="GTP_Pyrophosphokinase"/>
</dbReference>
<dbReference type="Gene3D" id="3.30.460.10">
    <property type="entry name" value="Beta Polymerase, domain 2"/>
    <property type="match status" value="1"/>
</dbReference>
<evidence type="ECO:0000259" key="1">
    <source>
        <dbReference type="SMART" id="SM00954"/>
    </source>
</evidence>
<dbReference type="InterPro" id="IPR007685">
    <property type="entry name" value="RelA_SpoT"/>
</dbReference>